<evidence type="ECO:0000256" key="5">
    <source>
        <dbReference type="ARBA" id="ARBA00022475"/>
    </source>
</evidence>
<dbReference type="InterPro" id="IPR006471">
    <property type="entry name" value="Formate_DH_gsu"/>
</dbReference>
<dbReference type="InterPro" id="IPR051817">
    <property type="entry name" value="FDH_cytochrome_b556_subunit"/>
</dbReference>
<evidence type="ECO:0000256" key="7">
    <source>
        <dbReference type="ARBA" id="ARBA00022692"/>
    </source>
</evidence>
<protein>
    <submittedName>
        <fullName evidence="13">Formate dehydrogenase subunit gamma</fullName>
    </submittedName>
</protein>
<dbReference type="PANTHER" id="PTHR30074">
    <property type="entry name" value="FORMATE DEHYDROGENASE, NITRATE-INDUCIBLE, CYTOCHROME B556 FDN SUBUNIT"/>
    <property type="match status" value="1"/>
</dbReference>
<dbReference type="OrthoDB" id="9790598at2"/>
<dbReference type="SUPFAM" id="SSF81342">
    <property type="entry name" value="Transmembrane di-heme cytochromes"/>
    <property type="match status" value="1"/>
</dbReference>
<evidence type="ECO:0000313" key="14">
    <source>
        <dbReference type="Proteomes" id="UP000187266"/>
    </source>
</evidence>
<evidence type="ECO:0000256" key="8">
    <source>
        <dbReference type="ARBA" id="ARBA00022723"/>
    </source>
</evidence>
<name>A0A1U7DKC4_9RHOB</name>
<proteinExistence type="inferred from homology"/>
<dbReference type="RefSeq" id="WP_076980439.1">
    <property type="nucleotide sequence ID" value="NZ_CP019124.1"/>
</dbReference>
<keyword evidence="8" id="KW-0479">Metal-binding</keyword>
<dbReference type="InterPro" id="IPR011577">
    <property type="entry name" value="Cyt_b561_bac/Ni-Hgenase"/>
</dbReference>
<comment type="cofactor">
    <cofactor evidence="1">
        <name>heme</name>
        <dbReference type="ChEBI" id="CHEBI:30413"/>
    </cofactor>
</comment>
<dbReference type="InterPro" id="IPR016174">
    <property type="entry name" value="Di-haem_cyt_TM"/>
</dbReference>
<keyword evidence="7" id="KW-0812">Transmembrane</keyword>
<evidence type="ECO:0000256" key="1">
    <source>
        <dbReference type="ARBA" id="ARBA00001971"/>
    </source>
</evidence>
<dbReference type="GO" id="GO:0046872">
    <property type="term" value="F:metal ion binding"/>
    <property type="evidence" value="ECO:0007669"/>
    <property type="project" value="UniProtKB-KW"/>
</dbReference>
<keyword evidence="5" id="KW-1003">Cell membrane</keyword>
<dbReference type="EMBL" id="CP019124">
    <property type="protein sequence ID" value="APX90421.1"/>
    <property type="molecule type" value="Genomic_DNA"/>
</dbReference>
<keyword evidence="14" id="KW-1185">Reference proteome</keyword>
<evidence type="ECO:0000256" key="10">
    <source>
        <dbReference type="ARBA" id="ARBA00022989"/>
    </source>
</evidence>
<keyword evidence="9" id="KW-0249">Electron transport</keyword>
<keyword evidence="12" id="KW-0472">Membrane</keyword>
<gene>
    <name evidence="13" type="ORF">BV394_12350</name>
</gene>
<dbReference type="Gene3D" id="1.20.950.20">
    <property type="entry name" value="Transmembrane di-heme cytochromes, Chain C"/>
    <property type="match status" value="1"/>
</dbReference>
<keyword evidence="6" id="KW-0349">Heme</keyword>
<dbReference type="Proteomes" id="UP000187266">
    <property type="component" value="Chromosome"/>
</dbReference>
<reference evidence="13 14" key="1">
    <citation type="submission" date="2017-01" db="EMBL/GenBank/DDBJ databases">
        <title>Genomic analysis of Xuhuaishuia manganoxidans DY6-4.</title>
        <authorList>
            <person name="Wang X."/>
        </authorList>
    </citation>
    <scope>NUCLEOTIDE SEQUENCE [LARGE SCALE GENOMIC DNA]</scope>
    <source>
        <strain evidence="13 14">DY6-4</strain>
    </source>
</reference>
<dbReference type="PANTHER" id="PTHR30074:SF6">
    <property type="entry name" value="FORMATE DEHYDROGENASE GAMMA SUBUNIT"/>
    <property type="match status" value="1"/>
</dbReference>
<sequence>MSEKEVLVRGRDFTAYRIGGAIAALLLAVALAFQFILLLSGPDVTAPERHWGVERLRGAPVEATAGDVAPATGDNALPDSGLLAAEILRNRTRLQDERFRTGPSPDGDQPPLALEGGDHLTARPLMDGGRLFDQEGDRALTRAWASLDSDTGSMLAPGREVVGLSSLPYPNAPLFERPAARDWRMGMVDVATHLGAFAILGFSFLLALMLAIRGRVPIAHGKAHRRVRRFNFLERANHWMTAGSFIMLALTGLTIGYGDTLIRPFGEDVLGDAGWLATWGHPLFFPPFALGLLVMASLWTWRNLPEKLDWYWLKRGGGLFSDNPDNPPARKFNAGQKLIFWSAILGGGLMIATGVVLMFPYYVFGLEWMTWTMLTHAIVSVLLIAIFIGHIYIGTVGMQGAIDAMWDGDVDYNWAEEHHELWLKELEAKGLLDDDTRTGSLT</sequence>
<evidence type="ECO:0000313" key="13">
    <source>
        <dbReference type="EMBL" id="APX90421.1"/>
    </source>
</evidence>
<accession>A0A2M9DD20</accession>
<dbReference type="GO" id="GO:0022904">
    <property type="term" value="P:respiratory electron transport chain"/>
    <property type="evidence" value="ECO:0007669"/>
    <property type="project" value="InterPro"/>
</dbReference>
<dbReference type="GO" id="GO:0008863">
    <property type="term" value="F:formate dehydrogenase (NAD+) activity"/>
    <property type="evidence" value="ECO:0007669"/>
    <property type="project" value="InterPro"/>
</dbReference>
<accession>A0A1U7DKC4</accession>
<comment type="subcellular location">
    <subcellularLocation>
        <location evidence="2">Cell membrane</location>
        <topology evidence="2">Multi-pass membrane protein</topology>
    </subcellularLocation>
</comment>
<evidence type="ECO:0000256" key="9">
    <source>
        <dbReference type="ARBA" id="ARBA00022982"/>
    </source>
</evidence>
<comment type="similarity">
    <text evidence="3">Belongs to the formate dehydrogenase gamma subunit family.</text>
</comment>
<dbReference type="STRING" id="1267768.BV394_12350"/>
<evidence type="ECO:0000256" key="2">
    <source>
        <dbReference type="ARBA" id="ARBA00004651"/>
    </source>
</evidence>
<keyword evidence="4" id="KW-0813">Transport</keyword>
<evidence type="ECO:0000256" key="12">
    <source>
        <dbReference type="ARBA" id="ARBA00023136"/>
    </source>
</evidence>
<dbReference type="Pfam" id="PF01292">
    <property type="entry name" value="Ni_hydr_CYTB"/>
    <property type="match status" value="1"/>
</dbReference>
<evidence type="ECO:0000256" key="6">
    <source>
        <dbReference type="ARBA" id="ARBA00022617"/>
    </source>
</evidence>
<dbReference type="GO" id="GO:0009055">
    <property type="term" value="F:electron transfer activity"/>
    <property type="evidence" value="ECO:0007669"/>
    <property type="project" value="InterPro"/>
</dbReference>
<evidence type="ECO:0000256" key="11">
    <source>
        <dbReference type="ARBA" id="ARBA00023004"/>
    </source>
</evidence>
<dbReference type="GO" id="GO:0005886">
    <property type="term" value="C:plasma membrane"/>
    <property type="evidence" value="ECO:0007669"/>
    <property type="project" value="UniProtKB-SubCell"/>
</dbReference>
<dbReference type="GO" id="GO:0009061">
    <property type="term" value="P:anaerobic respiration"/>
    <property type="evidence" value="ECO:0007669"/>
    <property type="project" value="TreeGrafter"/>
</dbReference>
<dbReference type="NCBIfam" id="TIGR01583">
    <property type="entry name" value="formate-DH-gamm"/>
    <property type="match status" value="1"/>
</dbReference>
<dbReference type="GO" id="GO:0009326">
    <property type="term" value="C:formate dehydrogenase complex"/>
    <property type="evidence" value="ECO:0007669"/>
    <property type="project" value="InterPro"/>
</dbReference>
<keyword evidence="10" id="KW-1133">Transmembrane helix</keyword>
<dbReference type="AlphaFoldDB" id="A0A1U7DKC4"/>
<evidence type="ECO:0000256" key="4">
    <source>
        <dbReference type="ARBA" id="ARBA00022448"/>
    </source>
</evidence>
<dbReference type="GO" id="GO:0036397">
    <property type="term" value="F:formate dehydrogenase (quinone) activity"/>
    <property type="evidence" value="ECO:0007669"/>
    <property type="project" value="TreeGrafter"/>
</dbReference>
<evidence type="ECO:0000256" key="3">
    <source>
        <dbReference type="ARBA" id="ARBA00010747"/>
    </source>
</evidence>
<keyword evidence="11" id="KW-0408">Iron</keyword>
<dbReference type="GO" id="GO:0015944">
    <property type="term" value="P:formate oxidation"/>
    <property type="evidence" value="ECO:0007669"/>
    <property type="project" value="TreeGrafter"/>
</dbReference>
<organism evidence="13 14">
    <name type="scientific">Brevirhabdus pacifica</name>
    <dbReference type="NCBI Taxonomy" id="1267768"/>
    <lineage>
        <taxon>Bacteria</taxon>
        <taxon>Pseudomonadati</taxon>
        <taxon>Pseudomonadota</taxon>
        <taxon>Alphaproteobacteria</taxon>
        <taxon>Rhodobacterales</taxon>
        <taxon>Paracoccaceae</taxon>
        <taxon>Brevirhabdus</taxon>
    </lineage>
</organism>